<dbReference type="AlphaFoldDB" id="A0A6L2LIS3"/>
<comment type="caution">
    <text evidence="1">The sequence shown here is derived from an EMBL/GenBank/DDBJ whole genome shotgun (WGS) entry which is preliminary data.</text>
</comment>
<name>A0A6L2LIS3_TANCI</name>
<sequence length="153" mass="17355">MFDCDEMFSSETDESLPAIPKYDRYNSGDGYHVVPPPYTGTFMPQKPDLVFHDAPNVNETVHTTFNVELSPTKPDKELSYRPSAPIIKDWISDSEDDFEAEEHYRNINRRPSPKASTFPPKVTVAKALMVNAVKSVQGNWVWKPKCPILDHAS</sequence>
<proteinExistence type="predicted"/>
<evidence type="ECO:0000313" key="1">
    <source>
        <dbReference type="EMBL" id="GEU60124.1"/>
    </source>
</evidence>
<accession>A0A6L2LIS3</accession>
<reference evidence="1" key="1">
    <citation type="journal article" date="2019" name="Sci. Rep.">
        <title>Draft genome of Tanacetum cinerariifolium, the natural source of mosquito coil.</title>
        <authorList>
            <person name="Yamashiro T."/>
            <person name="Shiraishi A."/>
            <person name="Satake H."/>
            <person name="Nakayama K."/>
        </authorList>
    </citation>
    <scope>NUCLEOTIDE SEQUENCE</scope>
</reference>
<organism evidence="1">
    <name type="scientific">Tanacetum cinerariifolium</name>
    <name type="common">Dalmatian daisy</name>
    <name type="synonym">Chrysanthemum cinerariifolium</name>
    <dbReference type="NCBI Taxonomy" id="118510"/>
    <lineage>
        <taxon>Eukaryota</taxon>
        <taxon>Viridiplantae</taxon>
        <taxon>Streptophyta</taxon>
        <taxon>Embryophyta</taxon>
        <taxon>Tracheophyta</taxon>
        <taxon>Spermatophyta</taxon>
        <taxon>Magnoliopsida</taxon>
        <taxon>eudicotyledons</taxon>
        <taxon>Gunneridae</taxon>
        <taxon>Pentapetalae</taxon>
        <taxon>asterids</taxon>
        <taxon>campanulids</taxon>
        <taxon>Asterales</taxon>
        <taxon>Asteraceae</taxon>
        <taxon>Asteroideae</taxon>
        <taxon>Anthemideae</taxon>
        <taxon>Anthemidinae</taxon>
        <taxon>Tanacetum</taxon>
    </lineage>
</organism>
<gene>
    <name evidence="1" type="ORF">Tci_032102</name>
</gene>
<dbReference type="EMBL" id="BKCJ010004285">
    <property type="protein sequence ID" value="GEU60124.1"/>
    <property type="molecule type" value="Genomic_DNA"/>
</dbReference>
<protein>
    <submittedName>
        <fullName evidence="1">Uncharacterized protein</fullName>
    </submittedName>
</protein>